<accession>A0A5W6KR74</accession>
<reference evidence="1" key="1">
    <citation type="submission" date="2018-07" db="EMBL/GenBank/DDBJ databases">
        <authorList>
            <person name="Ashton P.M."/>
            <person name="Dallman T."/>
            <person name="Nair S."/>
            <person name="De Pinna E."/>
            <person name="Peters T."/>
            <person name="Grant K."/>
        </authorList>
    </citation>
    <scope>NUCLEOTIDE SEQUENCE</scope>
    <source>
        <strain evidence="1">157366</strain>
    </source>
</reference>
<evidence type="ECO:0000313" key="1">
    <source>
        <dbReference type="EMBL" id="EBX5030658.1"/>
    </source>
</evidence>
<proteinExistence type="predicted"/>
<gene>
    <name evidence="1" type="ORF">DSG41_16255</name>
</gene>
<comment type="caution">
    <text evidence="1">The sequence shown here is derived from an EMBL/GenBank/DDBJ whole genome shotgun (WGS) entry which is preliminary data.</text>
</comment>
<organism evidence="1">
    <name type="scientific">Salmonella typhimurium</name>
    <dbReference type="NCBI Taxonomy" id="90371"/>
    <lineage>
        <taxon>Bacteria</taxon>
        <taxon>Pseudomonadati</taxon>
        <taxon>Pseudomonadota</taxon>
        <taxon>Gammaproteobacteria</taxon>
        <taxon>Enterobacterales</taxon>
        <taxon>Enterobacteriaceae</taxon>
        <taxon>Salmonella</taxon>
    </lineage>
</organism>
<protein>
    <submittedName>
        <fullName evidence="1">Uncharacterized protein</fullName>
    </submittedName>
</protein>
<dbReference type="EMBL" id="AAHLLT010000026">
    <property type="protein sequence ID" value="EBX5030658.1"/>
    <property type="molecule type" value="Genomic_DNA"/>
</dbReference>
<dbReference type="AlphaFoldDB" id="A0A5W6KR74"/>
<sequence>MGDMLISVRYRKSLLGNKLEPTVNNSLIFLILSAQFGIASYSWVIPAPPLPVKLPLFLPHPNVITFRTPLAERDLRFALCKSCPRLIILPVTINSYPEQNMTHNVNGYLLQKTWWSNGIHFGLETAC</sequence>
<name>A0A5W6KR74_SALTM</name>